<evidence type="ECO:0000256" key="1">
    <source>
        <dbReference type="ARBA" id="ARBA00002904"/>
    </source>
</evidence>
<organism evidence="14 15">
    <name type="scientific">Magallana gigas</name>
    <name type="common">Pacific oyster</name>
    <name type="synonym">Crassostrea gigas</name>
    <dbReference type="NCBI Taxonomy" id="29159"/>
    <lineage>
        <taxon>Eukaryota</taxon>
        <taxon>Metazoa</taxon>
        <taxon>Spiralia</taxon>
        <taxon>Lophotrochozoa</taxon>
        <taxon>Mollusca</taxon>
        <taxon>Bivalvia</taxon>
        <taxon>Autobranchia</taxon>
        <taxon>Pteriomorphia</taxon>
        <taxon>Ostreida</taxon>
        <taxon>Ostreoidea</taxon>
        <taxon>Ostreidae</taxon>
        <taxon>Magallana</taxon>
    </lineage>
</organism>
<comment type="subcellular location">
    <subcellularLocation>
        <location evidence="2">Secreted</location>
    </subcellularLocation>
</comment>
<evidence type="ECO:0000256" key="5">
    <source>
        <dbReference type="ARBA" id="ARBA00022525"/>
    </source>
</evidence>
<keyword evidence="9 11" id="KW-0456">Lyase</keyword>
<dbReference type="Pfam" id="PF00194">
    <property type="entry name" value="Carb_anhydrase"/>
    <property type="match status" value="1"/>
</dbReference>
<dbReference type="Gene3D" id="3.10.200.10">
    <property type="entry name" value="Alpha carbonic anhydrase"/>
    <property type="match status" value="1"/>
</dbReference>
<dbReference type="InterPro" id="IPR018338">
    <property type="entry name" value="Carbonic_anhydrase_a-class_CS"/>
</dbReference>
<comment type="function">
    <text evidence="1 11">Reversible hydration of carbon dioxide.</text>
</comment>
<evidence type="ECO:0000256" key="7">
    <source>
        <dbReference type="ARBA" id="ARBA00022833"/>
    </source>
</evidence>
<evidence type="ECO:0000256" key="9">
    <source>
        <dbReference type="ARBA" id="ARBA00023239"/>
    </source>
</evidence>
<keyword evidence="8" id="KW-0325">Glycoprotein</keyword>
<name>A0A8W8K7E7_MAGGI</name>
<dbReference type="SMART" id="SM01057">
    <property type="entry name" value="Carb_anhydrase"/>
    <property type="match status" value="1"/>
</dbReference>
<dbReference type="EC" id="4.2.1.1" evidence="4 11"/>
<keyword evidence="6 11" id="KW-0479">Metal-binding</keyword>
<evidence type="ECO:0000313" key="14">
    <source>
        <dbReference type="EnsemblMetazoa" id="G22279.1:cds"/>
    </source>
</evidence>
<dbReference type="InterPro" id="IPR036398">
    <property type="entry name" value="CA_dom_sf"/>
</dbReference>
<dbReference type="FunFam" id="3.10.200.10:FF:000003">
    <property type="entry name" value="Carbonic anhydrase 12"/>
    <property type="match status" value="1"/>
</dbReference>
<accession>A0A8W8K7E7</accession>
<sequence>MNCDLCILLSYMLRMLCQYDTKLAEQPGNKELVTVDQQSLLTLQKTTTKAQKNYKWSYGGQTGPDHWAKNFPQCGGKRQSPINIMTSRLHHVTWLPQFEFINYDKLSGDGMTPAFLHLRNNGHTASMTIDDDVYLRGSNLGELYRAIEIHFHWGPDNGVGSEHVIDNHRHPLEVHIVHYNTKYKTLSHAKQQPDGLAVIGVFADISEEKNHAFELIAMALDQVTEYNQRTIVTGIRPIDMLPNDTSMYYHYAGSLTTPPCYESVSWYIMHEGMKITQDQINRLRHLKEHVDEDHKPHGLLPPQRPAVEELKVNITHNNTIHALSNPDHHTNKANQYIRYNYRPSQPLYERKVYCSHPSMVKHTSYFPEFSVGDIAVNHHVSNLGDHDLSKALLQDTGSGFHHAIGSSLSSHPHDGHSSRSTLNIHSHGSDLPPQKVEIEFNGRNSKQQRITDALHGHPDEFFNKVLPKDLEDILTRNHIPNFEHKLEQSDIYKIFGNIFLRQAQILSAQKTIEKSSKVDTKLFNEPEMKEYSNPAYRINKIQHDIKQHNFHSKNKPQQQKSQNSSEHLAFRPKEQVISKPFGDDLPKSHNQNAIKHHQQDAQNTIRHVDNAANQPAKERLSDYKMVNSNKKSSTSFNLSGERPNTYSARKRGKLGTGGFHFFARKPSYQQHSGEISRNYPPSSLIEKKKSIKFISKPYAKHYRSSASVEKSKTKVDVPNKNSENGILHLISQNSFDVLESETSLKTRKALAAFVTSAPKVSGSPGFSTKRTSSVLLETLGLEKQAPFEETVNLTTETAAERERTTQTTTNVDMTSFSTSPTTQSPEIVTSAIPPESYEPVRTTLGNEKVRFPIQRERNAPSIPIRSLLDGYNNMLPMLTNPSPSKDQKPYLPL</sequence>
<keyword evidence="7 11" id="KW-0862">Zinc</keyword>
<keyword evidence="5" id="KW-0964">Secreted</keyword>
<dbReference type="GO" id="GO:0008270">
    <property type="term" value="F:zinc ion binding"/>
    <property type="evidence" value="ECO:0007669"/>
    <property type="project" value="UniProtKB-UniRule"/>
</dbReference>
<feature type="compositionally biased region" description="Basic and acidic residues" evidence="12">
    <location>
        <begin position="578"/>
        <end position="587"/>
    </location>
</feature>
<dbReference type="AlphaFoldDB" id="A0A8W8K7E7"/>
<protein>
    <recommendedName>
        <fullName evidence="4 11">Carbonic anhydrase</fullName>
        <ecNumber evidence="4 11">4.2.1.1</ecNumber>
    </recommendedName>
</protein>
<evidence type="ECO:0000256" key="3">
    <source>
        <dbReference type="ARBA" id="ARBA00010718"/>
    </source>
</evidence>
<dbReference type="PROSITE" id="PS00162">
    <property type="entry name" value="ALPHA_CA_1"/>
    <property type="match status" value="1"/>
</dbReference>
<comment type="catalytic activity">
    <reaction evidence="10 11">
        <text>hydrogencarbonate + H(+) = CO2 + H2O</text>
        <dbReference type="Rhea" id="RHEA:10748"/>
        <dbReference type="ChEBI" id="CHEBI:15377"/>
        <dbReference type="ChEBI" id="CHEBI:15378"/>
        <dbReference type="ChEBI" id="CHEBI:16526"/>
        <dbReference type="ChEBI" id="CHEBI:17544"/>
        <dbReference type="EC" id="4.2.1.1"/>
    </reaction>
</comment>
<feature type="region of interest" description="Disordered" evidence="12">
    <location>
        <begin position="403"/>
        <end position="435"/>
    </location>
</feature>
<dbReference type="GO" id="GO:0005576">
    <property type="term" value="C:extracellular region"/>
    <property type="evidence" value="ECO:0007669"/>
    <property type="project" value="UniProtKB-SubCell"/>
</dbReference>
<keyword evidence="15" id="KW-1185">Reference proteome</keyword>
<feature type="region of interest" description="Disordered" evidence="12">
    <location>
        <begin position="550"/>
        <end position="569"/>
    </location>
</feature>
<evidence type="ECO:0000313" key="15">
    <source>
        <dbReference type="Proteomes" id="UP000005408"/>
    </source>
</evidence>
<evidence type="ECO:0000256" key="11">
    <source>
        <dbReference type="RuleBase" id="RU367011"/>
    </source>
</evidence>
<dbReference type="PROSITE" id="PS51144">
    <property type="entry name" value="ALPHA_CA_2"/>
    <property type="match status" value="1"/>
</dbReference>
<dbReference type="PANTHER" id="PTHR18952">
    <property type="entry name" value="CARBONIC ANHYDRASE"/>
    <property type="match status" value="1"/>
</dbReference>
<dbReference type="PANTHER" id="PTHR18952:SF265">
    <property type="entry name" value="CARBONIC ANHYDRASE"/>
    <property type="match status" value="1"/>
</dbReference>
<dbReference type="GO" id="GO:0004089">
    <property type="term" value="F:carbonate dehydratase activity"/>
    <property type="evidence" value="ECO:0007669"/>
    <property type="project" value="UniProtKB-UniRule"/>
</dbReference>
<feature type="compositionally biased region" description="Low complexity" evidence="12">
    <location>
        <begin position="555"/>
        <end position="565"/>
    </location>
</feature>
<dbReference type="InterPro" id="IPR001148">
    <property type="entry name" value="CA_dom"/>
</dbReference>
<evidence type="ECO:0000259" key="13">
    <source>
        <dbReference type="PROSITE" id="PS51144"/>
    </source>
</evidence>
<proteinExistence type="inferred from homology"/>
<evidence type="ECO:0000256" key="2">
    <source>
        <dbReference type="ARBA" id="ARBA00004613"/>
    </source>
</evidence>
<dbReference type="GO" id="GO:0005886">
    <property type="term" value="C:plasma membrane"/>
    <property type="evidence" value="ECO:0007669"/>
    <property type="project" value="TreeGrafter"/>
</dbReference>
<comment type="similarity">
    <text evidence="3 11">Belongs to the alpha-carbonic anhydrase family.</text>
</comment>
<evidence type="ECO:0000256" key="8">
    <source>
        <dbReference type="ARBA" id="ARBA00023180"/>
    </source>
</evidence>
<evidence type="ECO:0000256" key="6">
    <source>
        <dbReference type="ARBA" id="ARBA00022723"/>
    </source>
</evidence>
<feature type="domain" description="Alpha-carbonic anhydrase" evidence="13">
    <location>
        <begin position="54"/>
        <end position="356"/>
    </location>
</feature>
<reference evidence="14" key="1">
    <citation type="submission" date="2022-08" db="UniProtKB">
        <authorList>
            <consortium name="EnsemblMetazoa"/>
        </authorList>
    </citation>
    <scope>IDENTIFICATION</scope>
    <source>
        <strain evidence="14">05x7-T-G4-1.051#20</strain>
    </source>
</reference>
<dbReference type="InterPro" id="IPR023561">
    <property type="entry name" value="Carbonic_anhydrase_a-class"/>
</dbReference>
<dbReference type="Proteomes" id="UP000005408">
    <property type="component" value="Unassembled WGS sequence"/>
</dbReference>
<evidence type="ECO:0000256" key="4">
    <source>
        <dbReference type="ARBA" id="ARBA00012925"/>
    </source>
</evidence>
<comment type="cofactor">
    <cofactor evidence="11">
        <name>Zn(2+)</name>
        <dbReference type="ChEBI" id="CHEBI:29105"/>
    </cofactor>
</comment>
<feature type="region of interest" description="Disordered" evidence="12">
    <location>
        <begin position="578"/>
        <end position="651"/>
    </location>
</feature>
<feature type="compositionally biased region" description="Polar residues" evidence="12">
    <location>
        <begin position="626"/>
        <end position="647"/>
    </location>
</feature>
<dbReference type="EnsemblMetazoa" id="G22279.1">
    <property type="protein sequence ID" value="G22279.1:cds"/>
    <property type="gene ID" value="G22279"/>
</dbReference>
<evidence type="ECO:0000256" key="10">
    <source>
        <dbReference type="ARBA" id="ARBA00048348"/>
    </source>
</evidence>
<dbReference type="SUPFAM" id="SSF51069">
    <property type="entry name" value="Carbonic anhydrase"/>
    <property type="match status" value="1"/>
</dbReference>
<evidence type="ECO:0000256" key="12">
    <source>
        <dbReference type="SAM" id="MobiDB-lite"/>
    </source>
</evidence>